<proteinExistence type="predicted"/>
<dbReference type="Proteomes" id="UP000276133">
    <property type="component" value="Unassembled WGS sequence"/>
</dbReference>
<accession>A0A3M7PV59</accession>
<evidence type="ECO:0000313" key="1">
    <source>
        <dbReference type="EMBL" id="RNA02960.1"/>
    </source>
</evidence>
<dbReference type="EMBL" id="REGN01008699">
    <property type="protein sequence ID" value="RNA02960.1"/>
    <property type="molecule type" value="Genomic_DNA"/>
</dbReference>
<comment type="caution">
    <text evidence="1">The sequence shown here is derived from an EMBL/GenBank/DDBJ whole genome shotgun (WGS) entry which is preliminary data.</text>
</comment>
<dbReference type="AlphaFoldDB" id="A0A3M7PV59"/>
<evidence type="ECO:0000313" key="2">
    <source>
        <dbReference type="Proteomes" id="UP000276133"/>
    </source>
</evidence>
<keyword evidence="2" id="KW-1185">Reference proteome</keyword>
<protein>
    <submittedName>
        <fullName evidence="1">Uncharacterized protein</fullName>
    </submittedName>
</protein>
<sequence>MHSIFVKKLADHLTVFLIESDKVDIRIVGGEHVHTFVGHAVLMLADQSVKKYSLGIVVKQSQSTQDVHAQRQIVLGSKILEPLAIDRVHQVAVGVAHRFACAQFAHNLSEHAVNGLGVKVQVGLSEKEERVHIVAE</sequence>
<gene>
    <name evidence="1" type="ORF">BpHYR1_045014</name>
</gene>
<name>A0A3M7PV59_BRAPC</name>
<organism evidence="1 2">
    <name type="scientific">Brachionus plicatilis</name>
    <name type="common">Marine rotifer</name>
    <name type="synonym">Brachionus muelleri</name>
    <dbReference type="NCBI Taxonomy" id="10195"/>
    <lineage>
        <taxon>Eukaryota</taxon>
        <taxon>Metazoa</taxon>
        <taxon>Spiralia</taxon>
        <taxon>Gnathifera</taxon>
        <taxon>Rotifera</taxon>
        <taxon>Eurotatoria</taxon>
        <taxon>Monogononta</taxon>
        <taxon>Pseudotrocha</taxon>
        <taxon>Ploima</taxon>
        <taxon>Brachionidae</taxon>
        <taxon>Brachionus</taxon>
    </lineage>
</organism>
<reference evidence="1 2" key="1">
    <citation type="journal article" date="2018" name="Sci. Rep.">
        <title>Genomic signatures of local adaptation to the degree of environmental predictability in rotifers.</title>
        <authorList>
            <person name="Franch-Gras L."/>
            <person name="Hahn C."/>
            <person name="Garcia-Roger E.M."/>
            <person name="Carmona M.J."/>
            <person name="Serra M."/>
            <person name="Gomez A."/>
        </authorList>
    </citation>
    <scope>NUCLEOTIDE SEQUENCE [LARGE SCALE GENOMIC DNA]</scope>
    <source>
        <strain evidence="1">HYR1</strain>
    </source>
</reference>